<dbReference type="InterPro" id="IPR052035">
    <property type="entry name" value="ZnF_BED_domain_contain"/>
</dbReference>
<feature type="compositionally biased region" description="Low complexity" evidence="6">
    <location>
        <begin position="752"/>
        <end position="768"/>
    </location>
</feature>
<evidence type="ECO:0000256" key="3">
    <source>
        <dbReference type="ARBA" id="ARBA00022771"/>
    </source>
</evidence>
<comment type="subcellular location">
    <subcellularLocation>
        <location evidence="1">Nucleus</location>
    </subcellularLocation>
</comment>
<feature type="region of interest" description="Disordered" evidence="6">
    <location>
        <begin position="1"/>
        <end position="126"/>
    </location>
</feature>
<dbReference type="PANTHER" id="PTHR46481:SF10">
    <property type="entry name" value="ZINC FINGER BED DOMAIN-CONTAINING PROTEIN 39"/>
    <property type="match status" value="1"/>
</dbReference>
<reference evidence="8 9" key="1">
    <citation type="submission" date="2016-10" db="EMBL/GenBank/DDBJ databases">
        <title>Genome sequence of the basidiomycete white-rot fungus Trametes pubescens.</title>
        <authorList>
            <person name="Makela M.R."/>
            <person name="Granchi Z."/>
            <person name="Peng M."/>
            <person name="De Vries R.P."/>
            <person name="Grigoriev I."/>
            <person name="Riley R."/>
            <person name="Hilden K."/>
        </authorList>
    </citation>
    <scope>NUCLEOTIDE SEQUENCE [LARGE SCALE GENOMIC DNA]</scope>
    <source>
        <strain evidence="8 9">FBCC735</strain>
    </source>
</reference>
<dbReference type="GO" id="GO:0008270">
    <property type="term" value="F:zinc ion binding"/>
    <property type="evidence" value="ECO:0007669"/>
    <property type="project" value="UniProtKB-KW"/>
</dbReference>
<dbReference type="Pfam" id="PF05699">
    <property type="entry name" value="Dimer_Tnp_hAT"/>
    <property type="match status" value="1"/>
</dbReference>
<dbReference type="OrthoDB" id="2792146at2759"/>
<feature type="compositionally biased region" description="Acidic residues" evidence="6">
    <location>
        <begin position="64"/>
        <end position="86"/>
    </location>
</feature>
<dbReference type="STRING" id="154538.A0A1M2VG38"/>
<keyword evidence="4" id="KW-0862">Zinc</keyword>
<keyword evidence="5" id="KW-0539">Nucleus</keyword>
<evidence type="ECO:0000256" key="2">
    <source>
        <dbReference type="ARBA" id="ARBA00022723"/>
    </source>
</evidence>
<dbReference type="EMBL" id="MNAD01001304">
    <property type="protein sequence ID" value="OJT06528.1"/>
    <property type="molecule type" value="Genomic_DNA"/>
</dbReference>
<evidence type="ECO:0000256" key="5">
    <source>
        <dbReference type="ARBA" id="ARBA00023242"/>
    </source>
</evidence>
<evidence type="ECO:0000256" key="4">
    <source>
        <dbReference type="ARBA" id="ARBA00022833"/>
    </source>
</evidence>
<dbReference type="Proteomes" id="UP000184267">
    <property type="component" value="Unassembled WGS sequence"/>
</dbReference>
<gene>
    <name evidence="8" type="ORF">TRAPUB_2605</name>
</gene>
<keyword evidence="3" id="KW-0863">Zinc-finger</keyword>
<dbReference type="SUPFAM" id="SSF53098">
    <property type="entry name" value="Ribonuclease H-like"/>
    <property type="match status" value="1"/>
</dbReference>
<dbReference type="AlphaFoldDB" id="A0A1M2VG38"/>
<evidence type="ECO:0000313" key="8">
    <source>
        <dbReference type="EMBL" id="OJT06528.1"/>
    </source>
</evidence>
<evidence type="ECO:0000313" key="9">
    <source>
        <dbReference type="Proteomes" id="UP000184267"/>
    </source>
</evidence>
<proteinExistence type="predicted"/>
<dbReference type="GO" id="GO:0005634">
    <property type="term" value="C:nucleus"/>
    <property type="evidence" value="ECO:0007669"/>
    <property type="project" value="UniProtKB-SubCell"/>
</dbReference>
<evidence type="ECO:0000256" key="1">
    <source>
        <dbReference type="ARBA" id="ARBA00004123"/>
    </source>
</evidence>
<protein>
    <submittedName>
        <fullName evidence="8">Zinc finger BED domain-containing protein RICESLEEPER 2</fullName>
    </submittedName>
</protein>
<name>A0A1M2VG38_TRAPU</name>
<comment type="caution">
    <text evidence="8">The sequence shown here is derived from an EMBL/GenBank/DDBJ whole genome shotgun (WGS) entry which is preliminary data.</text>
</comment>
<sequence length="915" mass="102136">MSISTRAKSQKQAASTGKDAKRKRKASTDSGSEEEVRVKKKKARARARRGHKRAVSVEEVTSATEEEIGEDDDEVEFVEFVDDEDPVGGGDEQQKGSEDDEDDGPAEAADGGQGEGSELGLPANVTQKVDQTADLLTIFSDRRTVRFKTQGGKVTEARGRWCMLCKEDKKKVAQLGGRAGWYSGGNSTCCRHIAAMHYDVYHKRCKAAKASESKAATPKAVLDARKLAAEGRERVAAKQQSTLDGVVRKIETPTVFSRPAIFDAVTKHIVCGDQALLLANNVTFTNCLVTMRPKTKREDLPTRATVYTRIQNEFGTYMSNLRKNIEAAIGDVSSNFDLWTEDHASIAYFGMIGQWIDTHGPEGEHATVEYKWALRSEVVAMHEILGEHNGANLGRYLLKFSDRVGITSKTGTNKMGRITADNASNNGTATAEVERVLTKRGVLDWDAGKNRLSCIAHVVQLGIEDFMTQVTQVALVQSKQAMWDFDPTLATNRLAAGGLDVIAMIRTLAIKIQASPQRKEAFKRAQRQIGIDVPLVIPLHGNTRWGSAHGMCERAFRLREAIDSFVATADAKFGPITIIRKDGKIAKKIPWSAFRLEDSDWKRVSLCTDILADANRYHQLFSADKVPTIHRVIPALESLCTKWENKLDDAKYALFHSAIRRGLDKLGKYYTKLDNSEVYVLSLLLHPYYKLSYIEQKWGGEKEQLDEIDAGNPDAINWTKHAHEIVDDAMALYWPKRLNASTADTGAANQEAPGAPRAPAQGRAQAADSDSDDDFDRARLRRLQADPSGGWKAELKRYLDDPGIGTTKHTDTVEYWWEHRHVYPTLARMALDILPIPASSVAVERLFSRAREVSTDRRSRLGPDLFEWLECLHHFWRSQIVDFARINSEQVEDVDLMEFSAFYEVEELFDDDNDA</sequence>
<dbReference type="InterPro" id="IPR008906">
    <property type="entry name" value="HATC_C_dom"/>
</dbReference>
<feature type="compositionally biased region" description="Polar residues" evidence="6">
    <location>
        <begin position="1"/>
        <end position="15"/>
    </location>
</feature>
<dbReference type="OMA" id="GIPPRIC"/>
<evidence type="ECO:0000256" key="6">
    <source>
        <dbReference type="SAM" id="MobiDB-lite"/>
    </source>
</evidence>
<dbReference type="InterPro" id="IPR012337">
    <property type="entry name" value="RNaseH-like_sf"/>
</dbReference>
<accession>A0A1M2VG38</accession>
<dbReference type="PANTHER" id="PTHR46481">
    <property type="entry name" value="ZINC FINGER BED DOMAIN-CONTAINING PROTEIN 4"/>
    <property type="match status" value="1"/>
</dbReference>
<keyword evidence="9" id="KW-1185">Reference proteome</keyword>
<organism evidence="8 9">
    <name type="scientific">Trametes pubescens</name>
    <name type="common">White-rot fungus</name>
    <dbReference type="NCBI Taxonomy" id="154538"/>
    <lineage>
        <taxon>Eukaryota</taxon>
        <taxon>Fungi</taxon>
        <taxon>Dikarya</taxon>
        <taxon>Basidiomycota</taxon>
        <taxon>Agaricomycotina</taxon>
        <taxon>Agaricomycetes</taxon>
        <taxon>Polyporales</taxon>
        <taxon>Polyporaceae</taxon>
        <taxon>Trametes</taxon>
    </lineage>
</organism>
<dbReference type="GO" id="GO:0046983">
    <property type="term" value="F:protein dimerization activity"/>
    <property type="evidence" value="ECO:0007669"/>
    <property type="project" value="InterPro"/>
</dbReference>
<feature type="compositionally biased region" description="Basic residues" evidence="6">
    <location>
        <begin position="38"/>
        <end position="54"/>
    </location>
</feature>
<evidence type="ECO:0000259" key="7">
    <source>
        <dbReference type="Pfam" id="PF05699"/>
    </source>
</evidence>
<feature type="domain" description="HAT C-terminal dimerisation" evidence="7">
    <location>
        <begin position="794"/>
        <end position="873"/>
    </location>
</feature>
<keyword evidence="2" id="KW-0479">Metal-binding</keyword>
<feature type="region of interest" description="Disordered" evidence="6">
    <location>
        <begin position="743"/>
        <end position="773"/>
    </location>
</feature>